<dbReference type="AlphaFoldDB" id="A0A172TGF8"/>
<keyword evidence="5" id="KW-1185">Reference proteome</keyword>
<dbReference type="PANTHER" id="PTHR44196">
    <property type="entry name" value="DEHYDROGENASE/REDUCTASE SDR FAMILY MEMBER 7B"/>
    <property type="match status" value="1"/>
</dbReference>
<keyword evidence="2" id="KW-0560">Oxidoreductase</keyword>
<comment type="similarity">
    <text evidence="1 3">Belongs to the short-chain dehydrogenases/reductases (SDR) family.</text>
</comment>
<dbReference type="PANTHER" id="PTHR44196:SF1">
    <property type="entry name" value="DEHYDROGENASE_REDUCTASE SDR FAMILY MEMBER 7B"/>
    <property type="match status" value="1"/>
</dbReference>
<dbReference type="GO" id="GO:0016491">
    <property type="term" value="F:oxidoreductase activity"/>
    <property type="evidence" value="ECO:0007669"/>
    <property type="project" value="UniProtKB-KW"/>
</dbReference>
<organism evidence="4 5">
    <name type="scientific">Paenibacillus swuensis</name>
    <dbReference type="NCBI Taxonomy" id="1178515"/>
    <lineage>
        <taxon>Bacteria</taxon>
        <taxon>Bacillati</taxon>
        <taxon>Bacillota</taxon>
        <taxon>Bacilli</taxon>
        <taxon>Bacillales</taxon>
        <taxon>Paenibacillaceae</taxon>
        <taxon>Paenibacillus</taxon>
    </lineage>
</organism>
<gene>
    <name evidence="4" type="ORF">SY83_07490</name>
</gene>
<dbReference type="KEGG" id="pswu:SY83_07490"/>
<reference evidence="4 5" key="1">
    <citation type="submission" date="2015-01" db="EMBL/GenBank/DDBJ databases">
        <title>Paenibacillus swuensis/DY6/whole genome sequencing.</title>
        <authorList>
            <person name="Kim M.K."/>
            <person name="Srinivasan S."/>
            <person name="Lee J.-J."/>
        </authorList>
    </citation>
    <scope>NUCLEOTIDE SEQUENCE [LARGE SCALE GENOMIC DNA]</scope>
    <source>
        <strain evidence="4 5">DY6</strain>
    </source>
</reference>
<dbReference type="PATRIC" id="fig|1178515.4.peg.1483"/>
<evidence type="ECO:0000256" key="2">
    <source>
        <dbReference type="ARBA" id="ARBA00023002"/>
    </source>
</evidence>
<evidence type="ECO:0000256" key="1">
    <source>
        <dbReference type="ARBA" id="ARBA00006484"/>
    </source>
</evidence>
<dbReference type="PRINTS" id="PR00081">
    <property type="entry name" value="GDHRDH"/>
</dbReference>
<proteinExistence type="inferred from homology"/>
<evidence type="ECO:0000313" key="5">
    <source>
        <dbReference type="Proteomes" id="UP000076927"/>
    </source>
</evidence>
<dbReference type="OrthoDB" id="9793345at2"/>
<name>A0A172TGF8_9BACL</name>
<dbReference type="PRINTS" id="PR00080">
    <property type="entry name" value="SDRFAMILY"/>
</dbReference>
<dbReference type="RefSeq" id="WP_068605610.1">
    <property type="nucleotide sequence ID" value="NZ_CP011388.1"/>
</dbReference>
<evidence type="ECO:0000256" key="3">
    <source>
        <dbReference type="RuleBase" id="RU000363"/>
    </source>
</evidence>
<protein>
    <submittedName>
        <fullName evidence="4">Oxidoreductase</fullName>
    </submittedName>
</protein>
<dbReference type="EMBL" id="CP011388">
    <property type="protein sequence ID" value="ANE46138.1"/>
    <property type="molecule type" value="Genomic_DNA"/>
</dbReference>
<dbReference type="InterPro" id="IPR002347">
    <property type="entry name" value="SDR_fam"/>
</dbReference>
<accession>A0A172TGF8</accession>
<dbReference type="InterPro" id="IPR020904">
    <property type="entry name" value="Sc_DH/Rdtase_CS"/>
</dbReference>
<dbReference type="Gene3D" id="3.40.50.720">
    <property type="entry name" value="NAD(P)-binding Rossmann-like Domain"/>
    <property type="match status" value="1"/>
</dbReference>
<dbReference type="GO" id="GO:0016020">
    <property type="term" value="C:membrane"/>
    <property type="evidence" value="ECO:0007669"/>
    <property type="project" value="TreeGrafter"/>
</dbReference>
<dbReference type="PROSITE" id="PS00061">
    <property type="entry name" value="ADH_SHORT"/>
    <property type="match status" value="1"/>
</dbReference>
<evidence type="ECO:0000313" key="4">
    <source>
        <dbReference type="EMBL" id="ANE46138.1"/>
    </source>
</evidence>
<dbReference type="Proteomes" id="UP000076927">
    <property type="component" value="Chromosome"/>
</dbReference>
<dbReference type="Pfam" id="PF00106">
    <property type="entry name" value="adh_short"/>
    <property type="match status" value="1"/>
</dbReference>
<dbReference type="InterPro" id="IPR036291">
    <property type="entry name" value="NAD(P)-bd_dom_sf"/>
</dbReference>
<dbReference type="SUPFAM" id="SSF51735">
    <property type="entry name" value="NAD(P)-binding Rossmann-fold domains"/>
    <property type="match status" value="1"/>
</dbReference>
<dbReference type="STRING" id="1178515.SY83_07490"/>
<sequence length="259" mass="27823">MDLTGKIVVITGASGGIGAETAVLVSARGAIPVLTGRNMAGMKSVAERLKGNQFGIYNIDVASYEDIVTVTNRIFQQYGTIDVWVNNAGFGIFESVTDCSMESFEEMMDVNYMGTVRCTKAVLPFMAAQGKGHIVNVASMAGKMATAKAAGYAATKHAVLGFTNGLRHELRKSGIQVSAVNPGPVATAFLDQADPSGRYLKKVGKIALRPEQVAAAIVKTIEGGRDEIDLPLLAGWGFRLYSLFPRWIDRVGERFLNRK</sequence>